<proteinExistence type="predicted"/>
<protein>
    <submittedName>
        <fullName evidence="1">Uncharacterized protein</fullName>
    </submittedName>
</protein>
<evidence type="ECO:0000313" key="1">
    <source>
        <dbReference type="EMBL" id="JAD43084.1"/>
    </source>
</evidence>
<dbReference type="EMBL" id="GBRH01254811">
    <property type="protein sequence ID" value="JAD43084.1"/>
    <property type="molecule type" value="Transcribed_RNA"/>
</dbReference>
<reference evidence="1" key="2">
    <citation type="journal article" date="2015" name="Data Brief">
        <title>Shoot transcriptome of the giant reed, Arundo donax.</title>
        <authorList>
            <person name="Barrero R.A."/>
            <person name="Guerrero F.D."/>
            <person name="Moolhuijzen P."/>
            <person name="Goolsby J.A."/>
            <person name="Tidwell J."/>
            <person name="Bellgard S.E."/>
            <person name="Bellgard M.I."/>
        </authorList>
    </citation>
    <scope>NUCLEOTIDE SEQUENCE</scope>
    <source>
        <tissue evidence="1">Shoot tissue taken approximately 20 cm above the soil surface</tissue>
    </source>
</reference>
<name>A0A0A8ZUM7_ARUDO</name>
<organism evidence="1">
    <name type="scientific">Arundo donax</name>
    <name type="common">Giant reed</name>
    <name type="synonym">Donax arundinaceus</name>
    <dbReference type="NCBI Taxonomy" id="35708"/>
    <lineage>
        <taxon>Eukaryota</taxon>
        <taxon>Viridiplantae</taxon>
        <taxon>Streptophyta</taxon>
        <taxon>Embryophyta</taxon>
        <taxon>Tracheophyta</taxon>
        <taxon>Spermatophyta</taxon>
        <taxon>Magnoliopsida</taxon>
        <taxon>Liliopsida</taxon>
        <taxon>Poales</taxon>
        <taxon>Poaceae</taxon>
        <taxon>PACMAD clade</taxon>
        <taxon>Arundinoideae</taxon>
        <taxon>Arundineae</taxon>
        <taxon>Arundo</taxon>
    </lineage>
</organism>
<sequence length="40" mass="4455">MISVTSVRAGLCFKDCYTVNMLHACTLNVIGSLPMSMKYR</sequence>
<dbReference type="AlphaFoldDB" id="A0A0A8ZUM7"/>
<reference evidence="1" key="1">
    <citation type="submission" date="2014-09" db="EMBL/GenBank/DDBJ databases">
        <authorList>
            <person name="Magalhaes I.L.F."/>
            <person name="Oliveira U."/>
            <person name="Santos F.R."/>
            <person name="Vidigal T.H.D.A."/>
            <person name="Brescovit A.D."/>
            <person name="Santos A.J."/>
        </authorList>
    </citation>
    <scope>NUCLEOTIDE SEQUENCE</scope>
    <source>
        <tissue evidence="1">Shoot tissue taken approximately 20 cm above the soil surface</tissue>
    </source>
</reference>
<accession>A0A0A8ZUM7</accession>